<name>D8JT48_HYPDA</name>
<evidence type="ECO:0000259" key="2">
    <source>
        <dbReference type="Pfam" id="PF13229"/>
    </source>
</evidence>
<dbReference type="SMART" id="SM00710">
    <property type="entry name" value="PbH1"/>
    <property type="match status" value="8"/>
</dbReference>
<dbReference type="SUPFAM" id="SSF51126">
    <property type="entry name" value="Pectin lyase-like"/>
    <property type="match status" value="2"/>
</dbReference>
<gene>
    <name evidence="3" type="ordered locus">Hden_2570</name>
</gene>
<dbReference type="OrthoDB" id="9788772at2"/>
<dbReference type="Pfam" id="PF13229">
    <property type="entry name" value="Beta_helix"/>
    <property type="match status" value="1"/>
</dbReference>
<protein>
    <submittedName>
        <fullName evidence="3">Nitrous oxidase accessory protein</fullName>
    </submittedName>
</protein>
<dbReference type="eggNOG" id="COG5434">
    <property type="taxonomic scope" value="Bacteria"/>
</dbReference>
<dbReference type="InterPro" id="IPR022444">
    <property type="entry name" value="Cofactor-bd_rpt"/>
</dbReference>
<feature type="domain" description="Right handed beta helix" evidence="2">
    <location>
        <begin position="221"/>
        <end position="374"/>
    </location>
</feature>
<dbReference type="AlphaFoldDB" id="D8JT48"/>
<sequence precursor="true">MTIDRRSLIGASLGLGAAVSAAHASERKPSPTAPNASDFAPALVPDDGRDQTEALQAAVDSAAEKDIPLVLPPGKFLVSDLRLRRGSRVFGMARTTTLVFSGGNAFVTGDKADGLVLDGLAFDGAYKAFDTARGDGLLTFSNSKTLHLLDLEIQNSSGNGVSLTECGGRVEGLVIGNVLDAGFKSLDSLGLDVKDNTVTDCGNNGILIWRSKQDEDGSVVAGNRISKIRNAAGGTGEYGNGINVFRAGSVLVSGNRISDCAYTAVRGNAASNIQIIGNSCERLGEVALYAEFGFQGAIVANNLVDTAASGISVTNFNEGGRLAVVQGNLIRNLVRREQEPDDKRGEGIAVEADAVVSGNTIENAPTVGIQIGWGAYMRDVAVTGNVVRDARVGISVTNAADAGKCLIANNLISNAKDGAIRQMDRGVFQGPDLAREPGASDRIHVMANVAV</sequence>
<organism evidence="3 4">
    <name type="scientific">Hyphomicrobium denitrificans (strain ATCC 51888 / DSM 1869 / NCIMB 11706 / TK 0415)</name>
    <dbReference type="NCBI Taxonomy" id="582899"/>
    <lineage>
        <taxon>Bacteria</taxon>
        <taxon>Pseudomonadati</taxon>
        <taxon>Pseudomonadota</taxon>
        <taxon>Alphaproteobacteria</taxon>
        <taxon>Hyphomicrobiales</taxon>
        <taxon>Hyphomicrobiaceae</taxon>
        <taxon>Hyphomicrobium</taxon>
    </lineage>
</organism>
<reference evidence="4" key="1">
    <citation type="journal article" date="2011" name="J. Bacteriol.">
        <title>Genome sequences of eight morphologically diverse alphaproteobacteria.</title>
        <authorList>
            <consortium name="US DOE Joint Genome Institute"/>
            <person name="Brown P.J."/>
            <person name="Kysela D.T."/>
            <person name="Buechlein A."/>
            <person name="Hemmerich C."/>
            <person name="Brun Y.V."/>
        </authorList>
    </citation>
    <scope>NUCLEOTIDE SEQUENCE [LARGE SCALE GENOMIC DNA]</scope>
    <source>
        <strain evidence="4">ATCC 51888 / DSM 1869 / NCIB 11706 / TK 0415</strain>
    </source>
</reference>
<keyword evidence="4" id="KW-1185">Reference proteome</keyword>
<dbReference type="NCBIfam" id="TIGR03807">
    <property type="entry name" value="RR_fam_repeat"/>
    <property type="match status" value="3"/>
</dbReference>
<dbReference type="Gene3D" id="2.160.20.10">
    <property type="entry name" value="Single-stranded right-handed beta-helix, Pectin lyase-like"/>
    <property type="match status" value="1"/>
</dbReference>
<dbReference type="EMBL" id="CP002083">
    <property type="protein sequence ID" value="ADJ24366.1"/>
    <property type="molecule type" value="Genomic_DNA"/>
</dbReference>
<dbReference type="PANTHER" id="PTHR22990">
    <property type="entry name" value="F-BOX ONLY PROTEIN"/>
    <property type="match status" value="1"/>
</dbReference>
<dbReference type="InterPro" id="IPR039448">
    <property type="entry name" value="Beta_helix"/>
</dbReference>
<dbReference type="RefSeq" id="WP_013216525.1">
    <property type="nucleotide sequence ID" value="NC_014313.1"/>
</dbReference>
<dbReference type="Proteomes" id="UP000002033">
    <property type="component" value="Chromosome"/>
</dbReference>
<evidence type="ECO:0000313" key="4">
    <source>
        <dbReference type="Proteomes" id="UP000002033"/>
    </source>
</evidence>
<dbReference type="InterPro" id="IPR012334">
    <property type="entry name" value="Pectin_lyas_fold"/>
</dbReference>
<dbReference type="NCBIfam" id="TIGR03808">
    <property type="entry name" value="RR_plus_rpt_1"/>
    <property type="match status" value="1"/>
</dbReference>
<dbReference type="InterPro" id="IPR011050">
    <property type="entry name" value="Pectin_lyase_fold/virulence"/>
</dbReference>
<dbReference type="InterPro" id="IPR051550">
    <property type="entry name" value="SCF-Subunits/Alg-Epimerases"/>
</dbReference>
<dbReference type="InterPro" id="IPR006626">
    <property type="entry name" value="PbH1"/>
</dbReference>
<dbReference type="InterPro" id="IPR006311">
    <property type="entry name" value="TAT_signal"/>
</dbReference>
<dbReference type="PROSITE" id="PS51318">
    <property type="entry name" value="TAT"/>
    <property type="match status" value="1"/>
</dbReference>
<evidence type="ECO:0000313" key="3">
    <source>
        <dbReference type="EMBL" id="ADJ24366.1"/>
    </source>
</evidence>
<accession>D8JT48</accession>
<proteinExistence type="predicted"/>
<dbReference type="PANTHER" id="PTHR22990:SF15">
    <property type="entry name" value="F-BOX ONLY PROTEIN 10"/>
    <property type="match status" value="1"/>
</dbReference>
<keyword evidence="1" id="KW-0677">Repeat</keyword>
<dbReference type="STRING" id="582899.Hden_2570"/>
<dbReference type="InterPro" id="IPR022388">
    <property type="entry name" value="CHP03808"/>
</dbReference>
<evidence type="ECO:0000256" key="1">
    <source>
        <dbReference type="ARBA" id="ARBA00022737"/>
    </source>
</evidence>
<dbReference type="HOGENOM" id="CLU_032301_0_0_5"/>
<dbReference type="KEGG" id="hdn:Hden_2570"/>